<keyword evidence="3" id="KW-0378">Hydrolase</keyword>
<dbReference type="Gene3D" id="3.40.50.2300">
    <property type="match status" value="1"/>
</dbReference>
<comment type="caution">
    <text evidence="7">The sequence shown here is derived from an EMBL/GenBank/DDBJ whole genome shotgun (WGS) entry which is preliminary data.</text>
</comment>
<comment type="similarity">
    <text evidence="1">Belongs to the low molecular weight phosphotyrosine protein phosphatase family.</text>
</comment>
<dbReference type="InterPro" id="IPR017867">
    <property type="entry name" value="Tyr_phospatase_low_mol_wt"/>
</dbReference>
<evidence type="ECO:0000256" key="5">
    <source>
        <dbReference type="PIRSR" id="PIRSR617867-1"/>
    </source>
</evidence>
<dbReference type="GO" id="GO:0004725">
    <property type="term" value="F:protein tyrosine phosphatase activity"/>
    <property type="evidence" value="ECO:0007669"/>
    <property type="project" value="UniProtKB-EC"/>
</dbReference>
<dbReference type="Pfam" id="PF01451">
    <property type="entry name" value="LMWPc"/>
    <property type="match status" value="1"/>
</dbReference>
<dbReference type="PANTHER" id="PTHR11717">
    <property type="entry name" value="LOW MOLECULAR WEIGHT PROTEIN TYROSINE PHOSPHATASE"/>
    <property type="match status" value="1"/>
</dbReference>
<dbReference type="PRINTS" id="PR00719">
    <property type="entry name" value="LMWPTPASE"/>
</dbReference>
<dbReference type="EMBL" id="SOAN01000014">
    <property type="protein sequence ID" value="TDS82637.1"/>
    <property type="molecule type" value="Genomic_DNA"/>
</dbReference>
<dbReference type="PANTHER" id="PTHR11717:SF7">
    <property type="entry name" value="LOW MOLECULAR WEIGHT PHOSPHOTYROSINE PROTEIN PHOSPHATASE"/>
    <property type="match status" value="1"/>
</dbReference>
<keyword evidence="4" id="KW-0904">Protein phosphatase</keyword>
<dbReference type="SMART" id="SM00226">
    <property type="entry name" value="LMWPc"/>
    <property type="match status" value="1"/>
</dbReference>
<evidence type="ECO:0000256" key="2">
    <source>
        <dbReference type="ARBA" id="ARBA00013064"/>
    </source>
</evidence>
<dbReference type="InterPro" id="IPR036196">
    <property type="entry name" value="Ptyr_pPase_sf"/>
</dbReference>
<protein>
    <recommendedName>
        <fullName evidence="2">protein-tyrosine-phosphatase</fullName>
        <ecNumber evidence="2">3.1.3.48</ecNumber>
    </recommendedName>
</protein>
<evidence type="ECO:0000256" key="1">
    <source>
        <dbReference type="ARBA" id="ARBA00011063"/>
    </source>
</evidence>
<evidence type="ECO:0000259" key="6">
    <source>
        <dbReference type="SMART" id="SM00226"/>
    </source>
</evidence>
<gene>
    <name evidence="7" type="ORF">EV640_11410</name>
</gene>
<accession>A0A4R7FVM5</accession>
<dbReference type="AlphaFoldDB" id="A0A4R7FVM5"/>
<keyword evidence="8" id="KW-1185">Reference proteome</keyword>
<dbReference type="InterPro" id="IPR050438">
    <property type="entry name" value="LMW_PTPase"/>
</dbReference>
<evidence type="ECO:0000313" key="8">
    <source>
        <dbReference type="Proteomes" id="UP000294506"/>
    </source>
</evidence>
<evidence type="ECO:0000256" key="3">
    <source>
        <dbReference type="ARBA" id="ARBA00022801"/>
    </source>
</evidence>
<dbReference type="RefSeq" id="WP_133726666.1">
    <property type="nucleotide sequence ID" value="NZ_SOAN01000014.1"/>
</dbReference>
<proteinExistence type="inferred from homology"/>
<organism evidence="7 8">
    <name type="scientific">Nesterenkonia aurantiaca</name>
    <dbReference type="NCBI Taxonomy" id="1436010"/>
    <lineage>
        <taxon>Bacteria</taxon>
        <taxon>Bacillati</taxon>
        <taxon>Actinomycetota</taxon>
        <taxon>Actinomycetes</taxon>
        <taxon>Micrococcales</taxon>
        <taxon>Micrococcaceae</taxon>
        <taxon>Nesterenkonia</taxon>
    </lineage>
</organism>
<evidence type="ECO:0000256" key="4">
    <source>
        <dbReference type="ARBA" id="ARBA00022912"/>
    </source>
</evidence>
<feature type="active site" evidence="5">
    <location>
        <position position="17"/>
    </location>
</feature>
<feature type="active site" description="Nucleophile" evidence="5">
    <location>
        <position position="11"/>
    </location>
</feature>
<feature type="domain" description="Phosphotyrosine protein phosphatase I" evidence="6">
    <location>
        <begin position="5"/>
        <end position="131"/>
    </location>
</feature>
<dbReference type="SUPFAM" id="SSF52788">
    <property type="entry name" value="Phosphotyrosine protein phosphatases I"/>
    <property type="match status" value="1"/>
</dbReference>
<name>A0A4R7FVM5_9MICC</name>
<dbReference type="EC" id="3.1.3.48" evidence="2"/>
<reference evidence="7 8" key="1">
    <citation type="submission" date="2019-03" db="EMBL/GenBank/DDBJ databases">
        <title>Genomic Encyclopedia of Type Strains, Phase III (KMG-III): the genomes of soil and plant-associated and newly described type strains.</title>
        <authorList>
            <person name="Whitman W."/>
        </authorList>
    </citation>
    <scope>NUCLEOTIDE SEQUENCE [LARGE SCALE GENOMIC DNA]</scope>
    <source>
        <strain evidence="7 8">DSM 27373</strain>
    </source>
</reference>
<dbReference type="InterPro" id="IPR023485">
    <property type="entry name" value="Ptyr_pPase"/>
</dbReference>
<evidence type="ECO:0000313" key="7">
    <source>
        <dbReference type="EMBL" id="TDS82637.1"/>
    </source>
</evidence>
<sequence length="206" mass="21972">MSDAFRILAVCTGNICRSAQAEQLIRARITKDFPGLGSTVVVESAGTGALVGSGMPTEAAALSTKHGGAPAGHTARQLTAEHVRAADLVLAMSAEHRSAVVRLIPRASRNTFTLNEFAALLENALQNHPAPQSEFMSLTAADRLRSVVKWASARRGYLPLEDAAPADIVDPYRRSEEIYAESARQIIEALDRTQRVAVSLAKQVGA</sequence>
<dbReference type="Proteomes" id="UP000294506">
    <property type="component" value="Unassembled WGS sequence"/>
</dbReference>